<dbReference type="PANTHER" id="PTHR11364:SF27">
    <property type="entry name" value="SULFURTRANSFERASE"/>
    <property type="match status" value="1"/>
</dbReference>
<dbReference type="Proteomes" id="UP000585050">
    <property type="component" value="Unassembled WGS sequence"/>
</dbReference>
<evidence type="ECO:0000313" key="4">
    <source>
        <dbReference type="EMBL" id="NLR93719.1"/>
    </source>
</evidence>
<dbReference type="FunFam" id="3.40.250.10:FF:000001">
    <property type="entry name" value="Sulfurtransferase"/>
    <property type="match status" value="1"/>
</dbReference>
<dbReference type="InterPro" id="IPR045078">
    <property type="entry name" value="TST/MPST-like"/>
</dbReference>
<accession>A0A7X8SNY8</accession>
<sequence>MKNIISAPELHELLQNEKLIILDASQPGNKAGLVASNPDLQIKGARTFDIKNDFSDTSSSLPNMLQDEQNFEKAVQALGINQDSILVAYDNLGIFTSPRAWWMFKTMGYNNISVLNGGLDAWIDKGFPTEAIGTSQVFDKGNFKASFNKNAVVDAKYVYENVNKSTDQVIDARGKQRFDGTVEEPRPGMRSGHIPNSQNLPFKKLLENGFYKSIEKRKEIFDQLNLDQEKPLIFSCGSGITAVVDLLGAEDILPQEKKVYDGSWTEWGQSKYPIATNKD</sequence>
<evidence type="ECO:0000259" key="3">
    <source>
        <dbReference type="PROSITE" id="PS50206"/>
    </source>
</evidence>
<dbReference type="InterPro" id="IPR036873">
    <property type="entry name" value="Rhodanese-like_dom_sf"/>
</dbReference>
<dbReference type="Gene3D" id="3.40.250.10">
    <property type="entry name" value="Rhodanese-like domain"/>
    <property type="match status" value="2"/>
</dbReference>
<dbReference type="Pfam" id="PF00581">
    <property type="entry name" value="Rhodanese"/>
    <property type="match status" value="2"/>
</dbReference>
<dbReference type="AlphaFoldDB" id="A0A7X8SNY8"/>
<keyword evidence="1 4" id="KW-0808">Transferase</keyword>
<dbReference type="CDD" id="cd01448">
    <property type="entry name" value="TST_Repeat_1"/>
    <property type="match status" value="1"/>
</dbReference>
<gene>
    <name evidence="4" type="ORF">HGP29_21140</name>
</gene>
<evidence type="ECO:0000313" key="5">
    <source>
        <dbReference type="Proteomes" id="UP000585050"/>
    </source>
</evidence>
<dbReference type="RefSeq" id="WP_168884427.1">
    <property type="nucleotide sequence ID" value="NZ_JABAIL010000007.1"/>
</dbReference>
<evidence type="ECO:0000256" key="2">
    <source>
        <dbReference type="ARBA" id="ARBA00022737"/>
    </source>
</evidence>
<name>A0A7X8SNY8_9BACT</name>
<reference evidence="4 5" key="1">
    <citation type="submission" date="2020-04" db="EMBL/GenBank/DDBJ databases">
        <title>Flammeovirga sp. SR4, a novel species isolated from seawater.</title>
        <authorList>
            <person name="Wang X."/>
        </authorList>
    </citation>
    <scope>NUCLEOTIDE SEQUENCE [LARGE SCALE GENOMIC DNA]</scope>
    <source>
        <strain evidence="4 5">SR4</strain>
    </source>
</reference>
<organism evidence="4 5">
    <name type="scientific">Flammeovirga agarivorans</name>
    <dbReference type="NCBI Taxonomy" id="2726742"/>
    <lineage>
        <taxon>Bacteria</taxon>
        <taxon>Pseudomonadati</taxon>
        <taxon>Bacteroidota</taxon>
        <taxon>Cytophagia</taxon>
        <taxon>Cytophagales</taxon>
        <taxon>Flammeovirgaceae</taxon>
        <taxon>Flammeovirga</taxon>
    </lineage>
</organism>
<comment type="caution">
    <text evidence="4">The sequence shown here is derived from an EMBL/GenBank/DDBJ whole genome shotgun (WGS) entry which is preliminary data.</text>
</comment>
<dbReference type="GO" id="GO:0004792">
    <property type="term" value="F:thiosulfate-cyanide sulfurtransferase activity"/>
    <property type="evidence" value="ECO:0007669"/>
    <property type="project" value="TreeGrafter"/>
</dbReference>
<dbReference type="EMBL" id="JABAIL010000007">
    <property type="protein sequence ID" value="NLR93719.1"/>
    <property type="molecule type" value="Genomic_DNA"/>
</dbReference>
<dbReference type="SMART" id="SM00450">
    <property type="entry name" value="RHOD"/>
    <property type="match status" value="2"/>
</dbReference>
<proteinExistence type="predicted"/>
<dbReference type="PANTHER" id="PTHR11364">
    <property type="entry name" value="THIOSULFATE SULFERTANSFERASE"/>
    <property type="match status" value="1"/>
</dbReference>
<keyword evidence="5" id="KW-1185">Reference proteome</keyword>
<dbReference type="SUPFAM" id="SSF52821">
    <property type="entry name" value="Rhodanese/Cell cycle control phosphatase"/>
    <property type="match status" value="2"/>
</dbReference>
<dbReference type="CDD" id="cd01449">
    <property type="entry name" value="TST_Repeat_2"/>
    <property type="match status" value="1"/>
</dbReference>
<dbReference type="InterPro" id="IPR001763">
    <property type="entry name" value="Rhodanese-like_dom"/>
</dbReference>
<feature type="domain" description="Rhodanese" evidence="3">
    <location>
        <begin position="42"/>
        <end position="131"/>
    </location>
</feature>
<evidence type="ECO:0000256" key="1">
    <source>
        <dbReference type="ARBA" id="ARBA00022679"/>
    </source>
</evidence>
<keyword evidence="2" id="KW-0677">Repeat</keyword>
<dbReference type="PROSITE" id="PS50206">
    <property type="entry name" value="RHODANESE_3"/>
    <property type="match status" value="2"/>
</dbReference>
<protein>
    <submittedName>
        <fullName evidence="4">Sulfurtransferase</fullName>
    </submittedName>
</protein>
<feature type="domain" description="Rhodanese" evidence="3">
    <location>
        <begin position="163"/>
        <end position="276"/>
    </location>
</feature>